<dbReference type="EMBL" id="KF728385">
    <property type="protein sequence ID" value="AHB79751.1"/>
    <property type="molecule type" value="Genomic_DNA"/>
</dbReference>
<accession>V5UQE1</accession>
<organism evidence="2 3">
    <name type="scientific">Enterococcus phage IME_EF3</name>
    <dbReference type="NCBI Taxonomy" id="1416012"/>
    <lineage>
        <taxon>Viruses</taxon>
        <taxon>Duplodnaviria</taxon>
        <taxon>Heunggongvirae</taxon>
        <taxon>Uroviricota</taxon>
        <taxon>Caudoviricetes</taxon>
        <taxon>Efquatrovirus</taxon>
        <taxon>Efquatrovirus EF3</taxon>
    </lineage>
</organism>
<feature type="coiled-coil region" evidence="1">
    <location>
        <begin position="88"/>
        <end position="119"/>
    </location>
</feature>
<reference evidence="2 3" key="1">
    <citation type="journal article" date="2014" name="Virus Genes">
        <title>Genome analysis of Enterococcus faecalis bacteriophage IME-EF3 harboring a putative metallo-beta-lactamase gene.</title>
        <authorList>
            <person name="Li X."/>
            <person name="Ding P."/>
            <person name="Han C."/>
            <person name="Fan H."/>
            <person name="Wang Y."/>
            <person name="Mi Z."/>
            <person name="Feng F."/>
            <person name="Tong Y."/>
        </authorList>
    </citation>
    <scope>NUCLEOTIDE SEQUENCE [LARGE SCALE GENOMIC DNA]</scope>
</reference>
<sequence length="119" mass="14272">MKEIVGVVKAIKYIESLDENTTVISHSVNGMFHYIITERQMTEDEHKKFKIIELRNKIAKCNAVYERRIQACEQAIHRHNVSLEYEMANLYMQRREDLIEEYNEEQRKLTIKLDKLKQS</sequence>
<dbReference type="Proteomes" id="UP000018810">
    <property type="component" value="Segment"/>
</dbReference>
<dbReference type="OrthoDB" id="19518at10239"/>
<name>V5UQE1_9CAUD</name>
<dbReference type="RefSeq" id="YP_009008905.1">
    <property type="nucleotide sequence ID" value="NC_023595.2"/>
</dbReference>
<dbReference type="KEGG" id="vg:18500642"/>
<protein>
    <submittedName>
        <fullName evidence="2">Uncharacterized protein</fullName>
    </submittedName>
</protein>
<keyword evidence="1" id="KW-0175">Coiled coil</keyword>
<dbReference type="GeneID" id="18500642"/>
<proteinExistence type="predicted"/>
<evidence type="ECO:0000313" key="3">
    <source>
        <dbReference type="Proteomes" id="UP000018810"/>
    </source>
</evidence>
<evidence type="ECO:0000313" key="2">
    <source>
        <dbReference type="EMBL" id="AHB79751.1"/>
    </source>
</evidence>
<evidence type="ECO:0000256" key="1">
    <source>
        <dbReference type="SAM" id="Coils"/>
    </source>
</evidence>
<keyword evidence="3" id="KW-1185">Reference proteome</keyword>